<protein>
    <submittedName>
        <fullName evidence="9">Uncharacterized protein</fullName>
    </submittedName>
</protein>
<proteinExistence type="predicted"/>
<feature type="region of interest" description="Disordered" evidence="8">
    <location>
        <begin position="839"/>
        <end position="875"/>
    </location>
</feature>
<dbReference type="GO" id="GO:0046872">
    <property type="term" value="F:metal ion binding"/>
    <property type="evidence" value="ECO:0007669"/>
    <property type="project" value="UniProtKB-KW"/>
</dbReference>
<evidence type="ECO:0000313" key="9">
    <source>
        <dbReference type="EMBL" id="KAL3809156.1"/>
    </source>
</evidence>
<dbReference type="EMBL" id="JALLPB020000434">
    <property type="protein sequence ID" value="KAL3809156.1"/>
    <property type="molecule type" value="Genomic_DNA"/>
</dbReference>
<keyword evidence="3" id="KW-0809">Transit peptide</keyword>
<evidence type="ECO:0000256" key="1">
    <source>
        <dbReference type="ARBA" id="ARBA00004173"/>
    </source>
</evidence>
<evidence type="ECO:0000313" key="10">
    <source>
        <dbReference type="Proteomes" id="UP001530377"/>
    </source>
</evidence>
<dbReference type="InterPro" id="IPR015324">
    <property type="entry name" value="Ribosomal_Rsm22-like"/>
</dbReference>
<feature type="region of interest" description="Disordered" evidence="8">
    <location>
        <begin position="919"/>
        <end position="950"/>
    </location>
</feature>
<evidence type="ECO:0000256" key="6">
    <source>
        <dbReference type="ARBA" id="ARBA00023128"/>
    </source>
</evidence>
<comment type="function">
    <text evidence="7">Mitochondrial ribosome (mitoribosome) assembly factor. Binds at the interface of the head and body domains of the mitochondrial small ribosomal subunit (mt-SSU), occluding the mRNA channel and preventing compaction of the head domain towards the body. Probable inactive methyltransferase: retains the characteristic folding and ability to bind S-adenosyl-L-methionine, but it probably lost its methyltransferase activity.</text>
</comment>
<keyword evidence="4" id="KW-0408">Iron</keyword>
<dbReference type="PANTHER" id="PTHR13184:SF5">
    <property type="entry name" value="METHYLTRANSFERASE-LIKE PROTEIN 17, MITOCHONDRIAL"/>
    <property type="match status" value="1"/>
</dbReference>
<feature type="compositionally biased region" description="Acidic residues" evidence="8">
    <location>
        <begin position="919"/>
        <end position="936"/>
    </location>
</feature>
<evidence type="ECO:0000256" key="8">
    <source>
        <dbReference type="SAM" id="MobiDB-lite"/>
    </source>
</evidence>
<feature type="region of interest" description="Disordered" evidence="8">
    <location>
        <begin position="630"/>
        <end position="678"/>
    </location>
</feature>
<dbReference type="Pfam" id="PF09243">
    <property type="entry name" value="Rsm22"/>
    <property type="match status" value="1"/>
</dbReference>
<comment type="subcellular location">
    <subcellularLocation>
        <location evidence="1">Mitochondrion</location>
    </subcellularLocation>
</comment>
<evidence type="ECO:0000256" key="3">
    <source>
        <dbReference type="ARBA" id="ARBA00022946"/>
    </source>
</evidence>
<feature type="region of interest" description="Disordered" evidence="8">
    <location>
        <begin position="253"/>
        <end position="305"/>
    </location>
</feature>
<evidence type="ECO:0000256" key="2">
    <source>
        <dbReference type="ARBA" id="ARBA00022723"/>
    </source>
</evidence>
<comment type="caution">
    <text evidence="9">The sequence shown here is derived from an EMBL/GenBank/DDBJ whole genome shotgun (WGS) entry which is preliminary data.</text>
</comment>
<gene>
    <name evidence="9" type="ORF">ACHAXA_004655</name>
</gene>
<keyword evidence="5" id="KW-0411">Iron-sulfur</keyword>
<organism evidence="9 10">
    <name type="scientific">Cyclostephanos tholiformis</name>
    <dbReference type="NCBI Taxonomy" id="382380"/>
    <lineage>
        <taxon>Eukaryota</taxon>
        <taxon>Sar</taxon>
        <taxon>Stramenopiles</taxon>
        <taxon>Ochrophyta</taxon>
        <taxon>Bacillariophyta</taxon>
        <taxon>Coscinodiscophyceae</taxon>
        <taxon>Thalassiosirophycidae</taxon>
        <taxon>Stephanodiscales</taxon>
        <taxon>Stephanodiscaceae</taxon>
        <taxon>Cyclostephanos</taxon>
    </lineage>
</organism>
<dbReference type="GO" id="GO:0051536">
    <property type="term" value="F:iron-sulfur cluster binding"/>
    <property type="evidence" value="ECO:0007669"/>
    <property type="project" value="UniProtKB-KW"/>
</dbReference>
<feature type="compositionally biased region" description="Basic and acidic residues" evidence="8">
    <location>
        <begin position="261"/>
        <end position="298"/>
    </location>
</feature>
<dbReference type="InterPro" id="IPR052571">
    <property type="entry name" value="Mt_RNA_Methyltransferase"/>
</dbReference>
<evidence type="ECO:0000256" key="7">
    <source>
        <dbReference type="ARBA" id="ARBA00045681"/>
    </source>
</evidence>
<dbReference type="Proteomes" id="UP001530377">
    <property type="component" value="Unassembled WGS sequence"/>
</dbReference>
<feature type="region of interest" description="Disordered" evidence="8">
    <location>
        <begin position="168"/>
        <end position="200"/>
    </location>
</feature>
<evidence type="ECO:0000256" key="4">
    <source>
        <dbReference type="ARBA" id="ARBA00023004"/>
    </source>
</evidence>
<feature type="region of interest" description="Disordered" evidence="8">
    <location>
        <begin position="77"/>
        <end position="109"/>
    </location>
</feature>
<sequence>MMILAARTRIMSRSSGALSTSTSSSMLPPPPPSPSTLRRGILLLPDNYDAPSSGPLWSDHLHRRYWRDASMIVPMMQRRNRPSRSILRSSSSSSSSPSSSSSNVIPASMASARTIEEVLSSIEEQRRTDEERRAMDRPRPWYGLLRHPSGASWRSTDRVLGSSVGIDDAAEDDVEDSDADVDDTDESGGGRRRGAGGRTSVLSRTRFNLLRRSERTNKQLRRTYKRILEVQKALSIKRERERRLAANSLRLSSSSFDSEDGNDHDGGYHGDMRRSKRQSIEDGRGRRVGDWREKKGGDRAATPRLSPILCEDPSVAMSLSIGLKSASSSAAVRRMRRDAMMNNNDDENEYDGGCGGGGGGARGGLGATDYYYADNEAARASTMTTSAKSAKVAGRIAAESGYAGGDTSTAASRKPVAYGPEQAMTNMKYRFGTNYSIVRRVLMEVQSLLGGRNERGGRDDGQSAGGGRRRKTFRPRRVLDFGSGVGSSGAAALDVFGVGRSGGGRLDGVGGARMRTLHDANEEDGIDWIHSIDASQCMRETTEKVLKSMLERSPWEGEVDGGDDVSYLEEEEMSMLAEYERSLFDDGGRSNDKERKRLDRRRRRMERWEQTWEKRTDFRTRLTFSESIVDASTAASSPSSTGARTQNGGWYDVESDGEGVDNNNNNNRRRLPWQDQLDEQRRGIVEPKKQGEQQQQDRQQKNKGSFDLILCSYTLSELPSVPASLAAAALLWEKLAPEGVLVFVEPGTPDGFGTLRSVRSMLLECCPPPEVKARRRRERVAAMAAIKLSSNEKEADNDDVDDNDDGDIWPEECHVIAPCTHNGTCPMSRHQRNHIKHNTRFAKYETAEPKEDDEDDGSDDEEKMEGGMDDDEESSFQDLLDEWDDMSDEDKEEIKKMLGGGEDMSDDDAKAMLEYMDSMDSDDEDEEDEDDEDNEQDLTSVNDVDDHDVGDNQEYYNIVEGANRNEPSSKKSSIIAKTDVFGTSFCSFVHNFPGGTTRKRGEKFTYLVVQKRVPDLKGDEHSRVQFNAVDAPSNHTGSLDEIDIVEMLSKSVHHAQKLKRGQLQERLRLRRHSADGDDESEEEIHAHSYHRDQYNQLLRRAVEVEDQFLESTIDSLGLEMLHGDKRRRGWGRLIRAPLKRRGHVLLDYCSAGCGGDGGNGGCSDGSTDEGIDSATTYGNDGPDGTQGRITRQKVSRGWSARSAPGCYSAARKARWGGLWPDLSERVKSIEREDKEIR</sequence>
<feature type="compositionally biased region" description="Acidic residues" evidence="8">
    <location>
        <begin position="850"/>
        <end position="875"/>
    </location>
</feature>
<feature type="compositionally biased region" description="Low complexity" evidence="8">
    <location>
        <begin position="13"/>
        <end position="26"/>
    </location>
</feature>
<keyword evidence="2" id="KW-0479">Metal-binding</keyword>
<dbReference type="PANTHER" id="PTHR13184">
    <property type="entry name" value="37S RIBOSOMAL PROTEIN S22"/>
    <property type="match status" value="1"/>
</dbReference>
<accession>A0ABD3RFM3</accession>
<keyword evidence="10" id="KW-1185">Reference proteome</keyword>
<dbReference type="GO" id="GO:0005739">
    <property type="term" value="C:mitochondrion"/>
    <property type="evidence" value="ECO:0007669"/>
    <property type="project" value="UniProtKB-SubCell"/>
</dbReference>
<feature type="region of interest" description="Disordered" evidence="8">
    <location>
        <begin position="1172"/>
        <end position="1197"/>
    </location>
</feature>
<feature type="region of interest" description="Disordered" evidence="8">
    <location>
        <begin position="13"/>
        <end position="39"/>
    </location>
</feature>
<dbReference type="SUPFAM" id="SSF53335">
    <property type="entry name" value="S-adenosyl-L-methionine-dependent methyltransferases"/>
    <property type="match status" value="1"/>
</dbReference>
<feature type="compositionally biased region" description="Basic and acidic residues" evidence="8">
    <location>
        <begin position="452"/>
        <end position="461"/>
    </location>
</feature>
<feature type="region of interest" description="Disordered" evidence="8">
    <location>
        <begin position="451"/>
        <end position="473"/>
    </location>
</feature>
<name>A0ABD3RFM3_9STRA</name>
<dbReference type="InterPro" id="IPR029063">
    <property type="entry name" value="SAM-dependent_MTases_sf"/>
</dbReference>
<feature type="compositionally biased region" description="Low complexity" evidence="8">
    <location>
        <begin position="83"/>
        <end position="103"/>
    </location>
</feature>
<feature type="compositionally biased region" description="Acidic residues" evidence="8">
    <location>
        <begin position="168"/>
        <end position="186"/>
    </location>
</feature>
<dbReference type="AlphaFoldDB" id="A0ABD3RFM3"/>
<feature type="compositionally biased region" description="Low complexity" evidence="8">
    <location>
        <begin position="631"/>
        <end position="645"/>
    </location>
</feature>
<evidence type="ECO:0000256" key="5">
    <source>
        <dbReference type="ARBA" id="ARBA00023014"/>
    </source>
</evidence>
<reference evidence="9 10" key="1">
    <citation type="submission" date="2024-10" db="EMBL/GenBank/DDBJ databases">
        <title>Updated reference genomes for cyclostephanoid diatoms.</title>
        <authorList>
            <person name="Roberts W.R."/>
            <person name="Alverson A.J."/>
        </authorList>
    </citation>
    <scope>NUCLEOTIDE SEQUENCE [LARGE SCALE GENOMIC DNA]</scope>
    <source>
        <strain evidence="9 10">AJA228-03</strain>
    </source>
</reference>
<keyword evidence="6" id="KW-0496">Mitochondrion</keyword>